<accession>A0ABN6VLZ9</accession>
<sequence length="83" mass="9792">MTVPFYSLIYDRFMGRGFFDYFLRLLSFHYGTKEEATRKAARDIFHRAFPDADRVFPAHTTYYFSDVPPPGDLEDTGQAPTWR</sequence>
<reference evidence="1 2" key="1">
    <citation type="journal article" date="2023" name="Int. J. Syst. Evol. Microbiol.">
        <title>Methylocystis iwaonis sp. nov., a type II methane-oxidizing bacterium from surface soil of a rice paddy field in Japan, and emended description of the genus Methylocystis (ex Whittenbury et al. 1970) Bowman et al. 1993.</title>
        <authorList>
            <person name="Kaise H."/>
            <person name="Sawadogo J.B."/>
            <person name="Alam M.S."/>
            <person name="Ueno C."/>
            <person name="Dianou D."/>
            <person name="Shinjo R."/>
            <person name="Asakawa S."/>
        </authorList>
    </citation>
    <scope>NUCLEOTIDE SEQUENCE [LARGE SCALE GENOMIC DNA]</scope>
    <source>
        <strain evidence="1 2">SS37A-Re</strain>
    </source>
</reference>
<protein>
    <submittedName>
        <fullName evidence="1">Uncharacterized protein</fullName>
    </submittedName>
</protein>
<dbReference type="EMBL" id="AP027143">
    <property type="protein sequence ID" value="BDV36132.1"/>
    <property type="molecule type" value="Genomic_DNA"/>
</dbReference>
<geneLocation type="plasmid" evidence="1 2">
    <name>pSS37A-Re-1</name>
</geneLocation>
<evidence type="ECO:0000313" key="2">
    <source>
        <dbReference type="Proteomes" id="UP001317629"/>
    </source>
</evidence>
<name>A0ABN6VLZ9_9HYPH</name>
<proteinExistence type="predicted"/>
<organism evidence="1 2">
    <name type="scientific">Methylocystis iwaonis</name>
    <dbReference type="NCBI Taxonomy" id="2885079"/>
    <lineage>
        <taxon>Bacteria</taxon>
        <taxon>Pseudomonadati</taxon>
        <taxon>Pseudomonadota</taxon>
        <taxon>Alphaproteobacteria</taxon>
        <taxon>Hyphomicrobiales</taxon>
        <taxon>Methylocystaceae</taxon>
        <taxon>Methylocystis</taxon>
    </lineage>
</organism>
<evidence type="ECO:0000313" key="1">
    <source>
        <dbReference type="EMBL" id="BDV36132.1"/>
    </source>
</evidence>
<keyword evidence="1" id="KW-0614">Plasmid</keyword>
<dbReference type="Proteomes" id="UP001317629">
    <property type="component" value="Plasmid pSS37A-Re-1"/>
</dbReference>
<gene>
    <name evidence="1" type="ORF">SS37A_36620</name>
</gene>
<keyword evidence="2" id="KW-1185">Reference proteome</keyword>